<evidence type="ECO:0000256" key="1">
    <source>
        <dbReference type="ARBA" id="ARBA00006754"/>
    </source>
</evidence>
<evidence type="ECO:0000313" key="5">
    <source>
        <dbReference type="Proteomes" id="UP001162834"/>
    </source>
</evidence>
<evidence type="ECO:0000259" key="3">
    <source>
        <dbReference type="Pfam" id="PF17853"/>
    </source>
</evidence>
<dbReference type="PANTHER" id="PTHR33744">
    <property type="entry name" value="CARBOHYDRATE DIACID REGULATOR"/>
    <property type="match status" value="1"/>
</dbReference>
<dbReference type="InterPro" id="IPR051448">
    <property type="entry name" value="CdaR-like_regulators"/>
</dbReference>
<dbReference type="Pfam" id="PF13556">
    <property type="entry name" value="HTH_30"/>
    <property type="match status" value="1"/>
</dbReference>
<name>A0A9E6XXL0_9ACTN</name>
<dbReference type="InterPro" id="IPR025736">
    <property type="entry name" value="PucR_C-HTH_dom"/>
</dbReference>
<dbReference type="RefSeq" id="WP_259315343.1">
    <property type="nucleotide sequence ID" value="NZ_CP087164.1"/>
</dbReference>
<reference evidence="4" key="1">
    <citation type="journal article" date="2022" name="Int. J. Syst. Evol. Microbiol.">
        <title>Pseudomonas aegrilactucae sp. nov. and Pseudomonas morbosilactucae sp. nov., pathogens causing bacterial rot of lettuce in Japan.</title>
        <authorList>
            <person name="Sawada H."/>
            <person name="Fujikawa T."/>
            <person name="Satou M."/>
        </authorList>
    </citation>
    <scope>NUCLEOTIDE SEQUENCE</scope>
    <source>
        <strain evidence="4">0166_1</strain>
    </source>
</reference>
<feature type="domain" description="CdaR GGDEF-like" evidence="3">
    <location>
        <begin position="159"/>
        <end position="290"/>
    </location>
</feature>
<comment type="similarity">
    <text evidence="1">Belongs to the CdaR family.</text>
</comment>
<dbReference type="Gene3D" id="1.10.10.2840">
    <property type="entry name" value="PucR C-terminal helix-turn-helix domain"/>
    <property type="match status" value="1"/>
</dbReference>
<dbReference type="Proteomes" id="UP001162834">
    <property type="component" value="Chromosome"/>
</dbReference>
<dbReference type="KEGG" id="sbae:DSM104329_02056"/>
<sequence length="409" mass="43408">MVPDRLQEHLDALVADIGYGATVEDLDGRAIAYSAQPTPIDEARMLAILTRETPPDVYDWQQSHGIATADKPVRIPANPELKMHPRLCIPLRYRGVRLGHLWIIESDRPCTADEVATAERRARGLAALLYRDRSPALAAWTETSALLARGLGGDRRAGARALRRLSDEHGIPPRAPLRVLAVVPTALDGAGRSETLAQMHVALADRFAARSRDRLAAVVGGHLAVLAVDGRGAPGALSGDADAVLVAARLRDEMLQAVGGAIGVAVGISDRHGELADVSSAHEQACRAAQASAVDPTIGPVASWSQIGIYRLLMAGGMQAVAPDIAAPALERLGGGRDAQALRDTLETYLDLGGNVQRTAAVLHLHRTSLYHRLGRIEERAGVDLGAGHVRLELHVALKLARLADAPAL</sequence>
<proteinExistence type="inferred from homology"/>
<organism evidence="4 5">
    <name type="scientific">Capillimicrobium parvum</name>
    <dbReference type="NCBI Taxonomy" id="2884022"/>
    <lineage>
        <taxon>Bacteria</taxon>
        <taxon>Bacillati</taxon>
        <taxon>Actinomycetota</taxon>
        <taxon>Thermoleophilia</taxon>
        <taxon>Solirubrobacterales</taxon>
        <taxon>Capillimicrobiaceae</taxon>
        <taxon>Capillimicrobium</taxon>
    </lineage>
</organism>
<evidence type="ECO:0000313" key="4">
    <source>
        <dbReference type="EMBL" id="UGS35661.1"/>
    </source>
</evidence>
<keyword evidence="5" id="KW-1185">Reference proteome</keyword>
<dbReference type="InterPro" id="IPR042070">
    <property type="entry name" value="PucR_C-HTH_sf"/>
</dbReference>
<protein>
    <submittedName>
        <fullName evidence="4">Proline-responsive transcriptional activator PutR</fullName>
    </submittedName>
</protein>
<gene>
    <name evidence="4" type="primary">putR</name>
    <name evidence="4" type="ORF">DSM104329_02056</name>
</gene>
<dbReference type="PANTHER" id="PTHR33744:SF17">
    <property type="entry name" value="CONSERVED PROTEIN"/>
    <property type="match status" value="1"/>
</dbReference>
<accession>A0A9E6XXL0</accession>
<evidence type="ECO:0000259" key="2">
    <source>
        <dbReference type="Pfam" id="PF13556"/>
    </source>
</evidence>
<dbReference type="Pfam" id="PF17853">
    <property type="entry name" value="GGDEF_2"/>
    <property type="match status" value="1"/>
</dbReference>
<dbReference type="AlphaFoldDB" id="A0A9E6XXL0"/>
<dbReference type="InterPro" id="IPR041522">
    <property type="entry name" value="CdaR_GGDEF"/>
</dbReference>
<feature type="domain" description="PucR C-terminal helix-turn-helix" evidence="2">
    <location>
        <begin position="342"/>
        <end position="400"/>
    </location>
</feature>
<dbReference type="EMBL" id="CP087164">
    <property type="protein sequence ID" value="UGS35661.1"/>
    <property type="molecule type" value="Genomic_DNA"/>
</dbReference>